<dbReference type="InterPro" id="IPR006674">
    <property type="entry name" value="HD_domain"/>
</dbReference>
<dbReference type="OrthoDB" id="9758038at2"/>
<evidence type="ECO:0000259" key="10">
    <source>
        <dbReference type="PROSITE" id="PS51831"/>
    </source>
</evidence>
<name>A0A0C5VK66_9GAMM</name>
<dbReference type="RefSeq" id="WP_052830228.1">
    <property type="nucleotide sequence ID" value="NZ_CP007142.1"/>
</dbReference>
<dbReference type="SMART" id="SM00471">
    <property type="entry name" value="HDc"/>
    <property type="match status" value="1"/>
</dbReference>
<keyword evidence="1 8" id="KW-0808">Transferase</keyword>
<dbReference type="InterPro" id="IPR002934">
    <property type="entry name" value="Polymerase_NTP_transf_dom"/>
</dbReference>
<keyword evidence="3" id="KW-0677">Repeat</keyword>
<feature type="region of interest" description="Uridylyltransferase" evidence="8">
    <location>
        <begin position="1"/>
        <end position="350"/>
    </location>
</feature>
<dbReference type="PATRIC" id="fig|1445510.3.peg.2585"/>
<reference evidence="11 12" key="1">
    <citation type="submission" date="2014-01" db="EMBL/GenBank/DDBJ databases">
        <title>Full genme sequencing of cellulolytic bacterium Gynuella sunshinyii YC6258T gen. nov., sp. nov.</title>
        <authorList>
            <person name="Khan H."/>
            <person name="Chung E.J."/>
            <person name="Chung Y.R."/>
        </authorList>
    </citation>
    <scope>NUCLEOTIDE SEQUENCE [LARGE SCALE GENOMIC DNA]</scope>
    <source>
        <strain evidence="11 12">YC6258</strain>
    </source>
</reference>
<comment type="cofactor">
    <cofactor evidence="8">
        <name>Mg(2+)</name>
        <dbReference type="ChEBI" id="CHEBI:18420"/>
    </cofactor>
</comment>
<evidence type="ECO:0000256" key="7">
    <source>
        <dbReference type="ARBA" id="ARBA00047968"/>
    </source>
</evidence>
<dbReference type="KEGG" id="gsn:YC6258_02633"/>
<comment type="catalytic activity">
    <reaction evidence="7">
        <text>guanosine 3',5'-bis(diphosphate) + H2O = GDP + diphosphate + H(+)</text>
        <dbReference type="Rhea" id="RHEA:14253"/>
        <dbReference type="ChEBI" id="CHEBI:15377"/>
        <dbReference type="ChEBI" id="CHEBI:15378"/>
        <dbReference type="ChEBI" id="CHEBI:33019"/>
        <dbReference type="ChEBI" id="CHEBI:58189"/>
        <dbReference type="ChEBI" id="CHEBI:77828"/>
        <dbReference type="EC" id="3.1.7.2"/>
    </reaction>
</comment>
<gene>
    <name evidence="8" type="primary">glnD</name>
    <name evidence="11" type="ORF">YC6258_02633</name>
</gene>
<dbReference type="HOGENOM" id="CLU_012833_0_0_6"/>
<dbReference type="Pfam" id="PF01909">
    <property type="entry name" value="NTP_transf_2"/>
    <property type="match status" value="1"/>
</dbReference>
<keyword evidence="2 8" id="KW-0548">Nucleotidyltransferase</keyword>
<dbReference type="InterPro" id="IPR045865">
    <property type="entry name" value="ACT-like_dom_sf"/>
</dbReference>
<dbReference type="HAMAP" id="MF_00277">
    <property type="entry name" value="PII_uridylyl_transf"/>
    <property type="match status" value="1"/>
</dbReference>
<dbReference type="GO" id="GO:0008081">
    <property type="term" value="F:phosphoric diester hydrolase activity"/>
    <property type="evidence" value="ECO:0007669"/>
    <property type="project" value="UniProtKB-UniRule"/>
</dbReference>
<dbReference type="SUPFAM" id="SSF109604">
    <property type="entry name" value="HD-domain/PDEase-like"/>
    <property type="match status" value="1"/>
</dbReference>
<keyword evidence="5 8" id="KW-0460">Magnesium</keyword>
<dbReference type="CDD" id="cd04900">
    <property type="entry name" value="ACT_UUR-like_1"/>
    <property type="match status" value="1"/>
</dbReference>
<dbReference type="FunFam" id="1.10.3090.10:FF:000005">
    <property type="entry name" value="Bifunctional uridylyltransferase/uridylyl-removing enzyme"/>
    <property type="match status" value="1"/>
</dbReference>
<dbReference type="EMBL" id="CP007142">
    <property type="protein sequence ID" value="AJQ94671.1"/>
    <property type="molecule type" value="Genomic_DNA"/>
</dbReference>
<dbReference type="GO" id="GO:0006808">
    <property type="term" value="P:regulation of nitrogen utilization"/>
    <property type="evidence" value="ECO:0007669"/>
    <property type="project" value="UniProtKB-UniRule"/>
</dbReference>
<feature type="domain" description="ACT" evidence="9">
    <location>
        <begin position="713"/>
        <end position="799"/>
    </location>
</feature>
<comment type="catalytic activity">
    <reaction evidence="8">
        <text>[protein-PII]-L-tyrosine + UTP = [protein-PII]-uridylyl-L-tyrosine + diphosphate</text>
        <dbReference type="Rhea" id="RHEA:13673"/>
        <dbReference type="Rhea" id="RHEA-COMP:12147"/>
        <dbReference type="Rhea" id="RHEA-COMP:12148"/>
        <dbReference type="ChEBI" id="CHEBI:33019"/>
        <dbReference type="ChEBI" id="CHEBI:46398"/>
        <dbReference type="ChEBI" id="CHEBI:46858"/>
        <dbReference type="ChEBI" id="CHEBI:90602"/>
        <dbReference type="EC" id="2.7.7.59"/>
    </reaction>
</comment>
<evidence type="ECO:0000313" key="12">
    <source>
        <dbReference type="Proteomes" id="UP000032266"/>
    </source>
</evidence>
<dbReference type="Pfam" id="PF01966">
    <property type="entry name" value="HD"/>
    <property type="match status" value="1"/>
</dbReference>
<dbReference type="Pfam" id="PF01842">
    <property type="entry name" value="ACT"/>
    <property type="match status" value="1"/>
</dbReference>
<comment type="activity regulation">
    <text evidence="8">Uridylyltransferase (UTase) activity is inhibited by glutamine, while glutamine activates uridylyl-removing (UR) activity.</text>
</comment>
<evidence type="ECO:0000256" key="5">
    <source>
        <dbReference type="ARBA" id="ARBA00022842"/>
    </source>
</evidence>
<dbReference type="PANTHER" id="PTHR47320:SF1">
    <property type="entry name" value="BIFUNCTIONAL URIDYLYLTRANSFERASE_URIDYLYL-REMOVING ENZYME"/>
    <property type="match status" value="1"/>
</dbReference>
<keyword evidence="12" id="KW-1185">Reference proteome</keyword>
<dbReference type="NCBIfam" id="TIGR01693">
    <property type="entry name" value="UTase_glnD"/>
    <property type="match status" value="1"/>
</dbReference>
<dbReference type="CDD" id="cd00077">
    <property type="entry name" value="HDc"/>
    <property type="match status" value="1"/>
</dbReference>
<dbReference type="InterPro" id="IPR010043">
    <property type="entry name" value="UTase/UR"/>
</dbReference>
<dbReference type="SUPFAM" id="SSF81301">
    <property type="entry name" value="Nucleotidyltransferase"/>
    <property type="match status" value="1"/>
</dbReference>
<dbReference type="PANTHER" id="PTHR47320">
    <property type="entry name" value="BIFUNCTIONAL URIDYLYLTRANSFERASE/URIDYLYL-REMOVING ENZYME"/>
    <property type="match status" value="1"/>
</dbReference>
<dbReference type="GO" id="GO:0008893">
    <property type="term" value="F:guanosine-3',5'-bis(diphosphate) 3'-diphosphatase activity"/>
    <property type="evidence" value="ECO:0007669"/>
    <property type="project" value="UniProtKB-EC"/>
</dbReference>
<comment type="caution">
    <text evidence="8">Lacks conserved residue(s) required for the propagation of feature annotation.</text>
</comment>
<keyword evidence="6 8" id="KW-0511">Multifunctional enzyme</keyword>
<organism evidence="11 12">
    <name type="scientific">Gynuella sunshinyii YC6258</name>
    <dbReference type="NCBI Taxonomy" id="1445510"/>
    <lineage>
        <taxon>Bacteria</taxon>
        <taxon>Pseudomonadati</taxon>
        <taxon>Pseudomonadota</taxon>
        <taxon>Gammaproteobacteria</taxon>
        <taxon>Oceanospirillales</taxon>
        <taxon>Saccharospirillaceae</taxon>
        <taxon>Gynuella</taxon>
    </lineage>
</organism>
<feature type="domain" description="HD" evidence="10">
    <location>
        <begin position="469"/>
        <end position="591"/>
    </location>
</feature>
<sequence length="896" mass="102637">MSYLSAFDDVNLLDAAGLKCMLDSSTSRISVFKQALNDLKEKLDQRFLLALEDKDDIRNIIHGRALAMDELLRCAWSQFTWTAGERSLIAVGGYGRGELAPKSDIDLLLLFQSEADINDNSDSIQAFLTFLWDINLEVGHSVRTLEACVTEATNDVTVVTNLMESRLIAGSDPLREQMMEATSASHIWPSKDFYKAKLNEQYNRHQKYNDIEYNLEPNLKASPGGLRDIQMIGWVAKRHFGDSDLIDLVNRQFLTESEYRTLIEGQSFIWKIRYALHMLTNREEDRILFDLQKRLADLFGYQDQKGKLGIERLMQSYYRRVFHLRQLSDTLLQLFDEAILQAGSGDQITDLNKRFQIRNGYIEAKNESVFTTTPSALMEIFVLLAQTKDVVGIRAETIRLISQARHLIDGHFRQDIRNIMYFVELLRSRNGVSTNLGRMSRYGILGRYLPEFGAIVGQMQYDLFHIYTVDAHSLQVVKNLRKFRHRGNTELFPLATEVIKKLPKVELAYVSALYHDIGKGRGGDHSQLGAVDAKLFCKRHRFAEWDTNLVAWLVENHLSMSTTAQRKDISDPDVILEFARHVGDLTRLNYLYVLTVADIYATNPNLWNSWRASLIKQLYLETQRTIRRGLKNPVGKDERIQHTKERALEILAAGGFTRDEVDAIWDNPGDDYFLRETPENIAWHTKAIGSNGLGVPLVLIQEIDENSYAGATQIFIYAPDRAHLFADIATVMESLGLSIHDARIMTSSGSQFSLDTFIVLDEEGKGIGNDPEKIRTIQHKLLFAISNPNEIKTIRRRTPRQLKHFKIPTQVIISNDLDHDRTIVELISVDRPGLLARIGEIFRELDIRLQNARISTLGERVEDIFFVLDKNNQPITDSQLCQRLKEQLERKLTEEQ</sequence>
<dbReference type="PIRSF" id="PIRSF006288">
    <property type="entry name" value="PII_uridyltransf"/>
    <property type="match status" value="1"/>
</dbReference>
<dbReference type="PROSITE" id="PS51831">
    <property type="entry name" value="HD"/>
    <property type="match status" value="1"/>
</dbReference>
<dbReference type="SUPFAM" id="SSF81593">
    <property type="entry name" value="Nucleotidyltransferase substrate binding subunit/domain"/>
    <property type="match status" value="1"/>
</dbReference>
<comment type="function">
    <text evidence="8">Modifies, by uridylylation and deuridylylation, the PII regulatory proteins (GlnB and homologs), in response to the nitrogen status of the cell that GlnD senses through the glutamine level. Under low glutamine levels, catalyzes the conversion of the PII proteins and UTP to PII-UMP and PPi, while under higher glutamine levels, GlnD hydrolyzes PII-UMP to PII and UMP (deuridylylation). Thus, controls uridylylation state and activity of the PII proteins, and plays an important role in the regulation of nitrogen metabolism.</text>
</comment>
<dbReference type="InterPro" id="IPR013546">
    <property type="entry name" value="PII_UdlTrfase/GS_AdlTrfase"/>
</dbReference>
<evidence type="ECO:0000256" key="6">
    <source>
        <dbReference type="ARBA" id="ARBA00023268"/>
    </source>
</evidence>
<evidence type="ECO:0000256" key="4">
    <source>
        <dbReference type="ARBA" id="ARBA00022801"/>
    </source>
</evidence>
<comment type="catalytic activity">
    <reaction evidence="8">
        <text>[protein-PII]-uridylyl-L-tyrosine + H2O = [protein-PII]-L-tyrosine + UMP + H(+)</text>
        <dbReference type="Rhea" id="RHEA:48600"/>
        <dbReference type="Rhea" id="RHEA-COMP:12147"/>
        <dbReference type="Rhea" id="RHEA-COMP:12148"/>
        <dbReference type="ChEBI" id="CHEBI:15377"/>
        <dbReference type="ChEBI" id="CHEBI:15378"/>
        <dbReference type="ChEBI" id="CHEBI:46858"/>
        <dbReference type="ChEBI" id="CHEBI:57865"/>
        <dbReference type="ChEBI" id="CHEBI:90602"/>
    </reaction>
</comment>
<comment type="domain">
    <text evidence="8">Has four distinct domains: an N-terminal nucleotidyltransferase (NT) domain responsible for UTase activity, a central HD domain that encodes UR activity, and two C-terminal ACT domains that seem to have a role in glutamine sensing.</text>
</comment>
<feature type="domain" description="ACT" evidence="9">
    <location>
        <begin position="823"/>
        <end position="896"/>
    </location>
</feature>
<dbReference type="Proteomes" id="UP000032266">
    <property type="component" value="Chromosome"/>
</dbReference>
<dbReference type="CDD" id="cd04899">
    <property type="entry name" value="ACT_ACR-UUR-like_2"/>
    <property type="match status" value="1"/>
</dbReference>
<dbReference type="Gene3D" id="1.10.3090.10">
    <property type="entry name" value="cca-adding enzyme, domain 2"/>
    <property type="match status" value="1"/>
</dbReference>
<dbReference type="NCBIfam" id="NF001366">
    <property type="entry name" value="PRK00275.1"/>
    <property type="match status" value="1"/>
</dbReference>
<dbReference type="Pfam" id="PF08335">
    <property type="entry name" value="GlnD_UR_UTase"/>
    <property type="match status" value="1"/>
</dbReference>
<keyword evidence="4 8" id="KW-0378">Hydrolase</keyword>
<dbReference type="InterPro" id="IPR043519">
    <property type="entry name" value="NT_sf"/>
</dbReference>
<dbReference type="EC" id="2.7.7.59" evidence="8"/>
<evidence type="ECO:0000313" key="11">
    <source>
        <dbReference type="EMBL" id="AJQ94671.1"/>
    </source>
</evidence>
<evidence type="ECO:0000256" key="1">
    <source>
        <dbReference type="ARBA" id="ARBA00022679"/>
    </source>
</evidence>
<dbReference type="InterPro" id="IPR002912">
    <property type="entry name" value="ACT_dom"/>
</dbReference>
<dbReference type="STRING" id="1445510.YC6258_02633"/>
<evidence type="ECO:0000259" key="9">
    <source>
        <dbReference type="PROSITE" id="PS51671"/>
    </source>
</evidence>
<dbReference type="SUPFAM" id="SSF55021">
    <property type="entry name" value="ACT-like"/>
    <property type="match status" value="2"/>
</dbReference>
<dbReference type="PROSITE" id="PS51671">
    <property type="entry name" value="ACT"/>
    <property type="match status" value="2"/>
</dbReference>
<evidence type="ECO:0000256" key="3">
    <source>
        <dbReference type="ARBA" id="ARBA00022737"/>
    </source>
</evidence>
<evidence type="ECO:0000256" key="2">
    <source>
        <dbReference type="ARBA" id="ARBA00022695"/>
    </source>
</evidence>
<dbReference type="GO" id="GO:0008773">
    <property type="term" value="F:[protein-PII] uridylyltransferase activity"/>
    <property type="evidence" value="ECO:0007669"/>
    <property type="project" value="UniProtKB-UniRule"/>
</dbReference>
<accession>A0A0C5VK66</accession>
<dbReference type="CDD" id="cd05401">
    <property type="entry name" value="NT_GlnE_GlnD_like"/>
    <property type="match status" value="1"/>
</dbReference>
<dbReference type="EC" id="3.1.4.-" evidence="8"/>
<comment type="similarity">
    <text evidence="8">Belongs to the GlnD family.</text>
</comment>
<protein>
    <recommendedName>
        <fullName evidence="8">Bifunctional uridylyltransferase/uridylyl-removing enzyme</fullName>
        <shortName evidence="8">UTase/UR</shortName>
    </recommendedName>
    <alternativeName>
        <fullName evidence="8">Bifunctional [protein-PII] modification enzyme</fullName>
    </alternativeName>
    <alternativeName>
        <fullName evidence="8">Bifunctional nitrogen sensor protein</fullName>
    </alternativeName>
    <domain>
        <recommendedName>
            <fullName evidence="8">[Protein-PII] uridylyltransferase</fullName>
            <shortName evidence="8">PII uridylyltransferase</shortName>
            <shortName evidence="8">UTase</shortName>
            <ecNumber evidence="8">2.7.7.59</ecNumber>
        </recommendedName>
    </domain>
    <domain>
        <recommendedName>
            <fullName evidence="8">[Protein-PII]-UMP uridylyl-removing enzyme</fullName>
            <shortName evidence="8">UR</shortName>
            <ecNumber evidence="8">3.1.4.-</ecNumber>
        </recommendedName>
    </domain>
</protein>
<proteinExistence type="inferred from homology"/>
<dbReference type="InterPro" id="IPR003607">
    <property type="entry name" value="HD/PDEase_dom"/>
</dbReference>
<dbReference type="AlphaFoldDB" id="A0A0C5VK66"/>
<evidence type="ECO:0000256" key="8">
    <source>
        <dbReference type="HAMAP-Rule" id="MF_00277"/>
    </source>
</evidence>